<evidence type="ECO:0000313" key="3">
    <source>
        <dbReference type="Proteomes" id="UP000657385"/>
    </source>
</evidence>
<comment type="caution">
    <text evidence="2">The sequence shown here is derived from an EMBL/GenBank/DDBJ whole genome shotgun (WGS) entry which is preliminary data.</text>
</comment>
<feature type="chain" id="PRO_5038351072" evidence="1">
    <location>
        <begin position="33"/>
        <end position="158"/>
    </location>
</feature>
<accession>A0A931BB08</accession>
<keyword evidence="1" id="KW-0732">Signal</keyword>
<gene>
    <name evidence="2" type="ORF">I2501_19045</name>
</gene>
<name>A0A931BB08_9ACTN</name>
<proteinExistence type="predicted"/>
<dbReference type="RefSeq" id="WP_196195277.1">
    <property type="nucleotide sequence ID" value="NZ_JADPRT010000007.1"/>
</dbReference>
<reference evidence="2" key="1">
    <citation type="submission" date="2020-11" db="EMBL/GenBank/DDBJ databases">
        <title>Isolation and identification of active actinomycetes.</title>
        <authorList>
            <person name="Yu B."/>
        </authorList>
    </citation>
    <scope>NUCLEOTIDE SEQUENCE</scope>
    <source>
        <strain evidence="2">NEAU-YB345</strain>
    </source>
</reference>
<keyword evidence="3" id="KW-1185">Reference proteome</keyword>
<organism evidence="2 3">
    <name type="scientific">Streptacidiphilus fuscans</name>
    <dbReference type="NCBI Taxonomy" id="2789292"/>
    <lineage>
        <taxon>Bacteria</taxon>
        <taxon>Bacillati</taxon>
        <taxon>Actinomycetota</taxon>
        <taxon>Actinomycetes</taxon>
        <taxon>Kitasatosporales</taxon>
        <taxon>Streptomycetaceae</taxon>
        <taxon>Streptacidiphilus</taxon>
    </lineage>
</organism>
<feature type="signal peptide" evidence="1">
    <location>
        <begin position="1"/>
        <end position="32"/>
    </location>
</feature>
<evidence type="ECO:0000313" key="2">
    <source>
        <dbReference type="EMBL" id="MBF9070125.1"/>
    </source>
</evidence>
<evidence type="ECO:0000256" key="1">
    <source>
        <dbReference type="SAM" id="SignalP"/>
    </source>
</evidence>
<dbReference type="EMBL" id="JADPRT010000007">
    <property type="protein sequence ID" value="MBF9070125.1"/>
    <property type="molecule type" value="Genomic_DNA"/>
</dbReference>
<sequence>MLTHRRPTMLLLCGLTAATLAGTAGCSSSTKAAVSSAASGKASSLASAAQSAAAGAAASVKASVSAKASAKASSLVVKNVTAGAFCAMNGENGETKSGQAMTCKKDSAGKDRWTSAVNASASAKAGQFCATSNATATSGSTKLVCKAGSDGRDRWTKQ</sequence>
<dbReference type="PROSITE" id="PS51257">
    <property type="entry name" value="PROKAR_LIPOPROTEIN"/>
    <property type="match status" value="1"/>
</dbReference>
<dbReference type="Proteomes" id="UP000657385">
    <property type="component" value="Unassembled WGS sequence"/>
</dbReference>
<dbReference type="AlphaFoldDB" id="A0A931BB08"/>
<protein>
    <submittedName>
        <fullName evidence="2">Uncharacterized protein</fullName>
    </submittedName>
</protein>